<organism evidence="1 2">
    <name type="scientific">Plectonema cf. radiosum LEGE 06105</name>
    <dbReference type="NCBI Taxonomy" id="945769"/>
    <lineage>
        <taxon>Bacteria</taxon>
        <taxon>Bacillati</taxon>
        <taxon>Cyanobacteriota</taxon>
        <taxon>Cyanophyceae</taxon>
        <taxon>Oscillatoriophycideae</taxon>
        <taxon>Oscillatoriales</taxon>
        <taxon>Microcoleaceae</taxon>
        <taxon>Plectonema</taxon>
    </lineage>
</organism>
<dbReference type="Proteomes" id="UP000620559">
    <property type="component" value="Unassembled WGS sequence"/>
</dbReference>
<sequence length="79" mass="8939">MPKKYIINLNISQREQLEQLSKKGKISARKYKRIQILRSTSLPQSDYLLSTPNALVASLKRHGVTDDVINQAFAEVING</sequence>
<comment type="caution">
    <text evidence="1">The sequence shown here is derived from an EMBL/GenBank/DDBJ whole genome shotgun (WGS) entry which is preliminary data.</text>
</comment>
<dbReference type="AlphaFoldDB" id="A0A8J7F505"/>
<accession>A0A8J7F505</accession>
<proteinExistence type="predicted"/>
<evidence type="ECO:0000313" key="1">
    <source>
        <dbReference type="EMBL" id="MBE9215342.1"/>
    </source>
</evidence>
<reference evidence="1" key="1">
    <citation type="submission" date="2020-10" db="EMBL/GenBank/DDBJ databases">
        <authorList>
            <person name="Castelo-Branco R."/>
            <person name="Eusebio N."/>
            <person name="Adriana R."/>
            <person name="Vieira A."/>
            <person name="Brugerolle De Fraissinette N."/>
            <person name="Rezende De Castro R."/>
            <person name="Schneider M.P."/>
            <person name="Vasconcelos V."/>
            <person name="Leao P.N."/>
        </authorList>
    </citation>
    <scope>NUCLEOTIDE SEQUENCE</scope>
    <source>
        <strain evidence="1">LEGE 06105</strain>
    </source>
</reference>
<evidence type="ECO:0000313" key="2">
    <source>
        <dbReference type="Proteomes" id="UP000620559"/>
    </source>
</evidence>
<keyword evidence="2" id="KW-1185">Reference proteome</keyword>
<name>A0A8J7F505_9CYAN</name>
<dbReference type="EMBL" id="JADEWL010000096">
    <property type="protein sequence ID" value="MBE9215342.1"/>
    <property type="molecule type" value="Genomic_DNA"/>
</dbReference>
<protein>
    <submittedName>
        <fullName evidence="1">Uncharacterized protein</fullName>
    </submittedName>
</protein>
<gene>
    <name evidence="1" type="ORF">IQ247_22205</name>
</gene>
<dbReference type="RefSeq" id="WP_193923393.1">
    <property type="nucleotide sequence ID" value="NZ_JADEWL010000096.1"/>
</dbReference>